<reference evidence="16" key="1">
    <citation type="submission" date="2017-08" db="EMBL/GenBank/DDBJ databases">
        <authorList>
            <person name="Varghese N."/>
            <person name="Submissions S."/>
        </authorList>
    </citation>
    <scope>NUCLEOTIDE SEQUENCE [LARGE SCALE GENOMIC DNA]</scope>
    <source>
        <strain evidence="16">KCTC 23107</strain>
    </source>
</reference>
<evidence type="ECO:0000256" key="5">
    <source>
        <dbReference type="ARBA" id="ARBA00023002"/>
    </source>
</evidence>
<dbReference type="AlphaFoldDB" id="A0A286IEA0"/>
<keyword evidence="4" id="KW-0442">Lipid degradation</keyword>
<dbReference type="InterPro" id="IPR036291">
    <property type="entry name" value="NAD(P)-bd_dom_sf"/>
</dbReference>
<evidence type="ECO:0000256" key="3">
    <source>
        <dbReference type="ARBA" id="ARBA00022832"/>
    </source>
</evidence>
<evidence type="ECO:0000256" key="12">
    <source>
        <dbReference type="ARBA" id="ARBA00049556"/>
    </source>
</evidence>
<keyword evidence="9" id="KW-0413">Isomerase</keyword>
<dbReference type="RefSeq" id="WP_097108930.1">
    <property type="nucleotide sequence ID" value="NZ_OCPC01000005.1"/>
</dbReference>
<dbReference type="InterPro" id="IPR006176">
    <property type="entry name" value="3-OHacyl-CoA_DH_NAD-bd"/>
</dbReference>
<keyword evidence="10" id="KW-0456">Lyase</keyword>
<dbReference type="OrthoDB" id="9771883at2"/>
<accession>A0A286IEA0</accession>
<evidence type="ECO:0000256" key="6">
    <source>
        <dbReference type="ARBA" id="ARBA00023027"/>
    </source>
</evidence>
<keyword evidence="3" id="KW-0276">Fatty acid metabolism</keyword>
<feature type="domain" description="3-hydroxyacyl-CoA dehydrogenase C-terminal" evidence="13">
    <location>
        <begin position="478"/>
        <end position="564"/>
    </location>
</feature>
<dbReference type="InterPro" id="IPR008927">
    <property type="entry name" value="6-PGluconate_DH-like_C_sf"/>
</dbReference>
<proteinExistence type="predicted"/>
<evidence type="ECO:0000256" key="9">
    <source>
        <dbReference type="ARBA" id="ARBA00023235"/>
    </source>
</evidence>
<evidence type="ECO:0000259" key="14">
    <source>
        <dbReference type="Pfam" id="PF02737"/>
    </source>
</evidence>
<evidence type="ECO:0000256" key="11">
    <source>
        <dbReference type="ARBA" id="ARBA00023268"/>
    </source>
</evidence>
<organism evidence="15 16">
    <name type="scientific">Hoeflea halophila</name>
    <dbReference type="NCBI Taxonomy" id="714899"/>
    <lineage>
        <taxon>Bacteria</taxon>
        <taxon>Pseudomonadati</taxon>
        <taxon>Pseudomonadota</taxon>
        <taxon>Alphaproteobacteria</taxon>
        <taxon>Hyphomicrobiales</taxon>
        <taxon>Rhizobiaceae</taxon>
        <taxon>Hoeflea</taxon>
    </lineage>
</organism>
<name>A0A286IEA0_9HYPH</name>
<evidence type="ECO:0000256" key="8">
    <source>
        <dbReference type="ARBA" id="ARBA00023140"/>
    </source>
</evidence>
<dbReference type="SUPFAM" id="SSF52096">
    <property type="entry name" value="ClpP/crotonase"/>
    <property type="match status" value="1"/>
</dbReference>
<dbReference type="GO" id="GO:0016853">
    <property type="term" value="F:isomerase activity"/>
    <property type="evidence" value="ECO:0007669"/>
    <property type="project" value="UniProtKB-KW"/>
</dbReference>
<dbReference type="SUPFAM" id="SSF51735">
    <property type="entry name" value="NAD(P)-binding Rossmann-fold domains"/>
    <property type="match status" value="1"/>
</dbReference>
<evidence type="ECO:0000256" key="7">
    <source>
        <dbReference type="ARBA" id="ARBA00023098"/>
    </source>
</evidence>
<dbReference type="EMBL" id="OCPC01000005">
    <property type="protein sequence ID" value="SOE18455.1"/>
    <property type="molecule type" value="Genomic_DNA"/>
</dbReference>
<comment type="catalytic activity">
    <reaction evidence="12">
        <text>a (3S)-3-hydroxyacyl-CoA + NAD(+) = a 3-oxoacyl-CoA + NADH + H(+)</text>
        <dbReference type="Rhea" id="RHEA:22432"/>
        <dbReference type="ChEBI" id="CHEBI:15378"/>
        <dbReference type="ChEBI" id="CHEBI:57318"/>
        <dbReference type="ChEBI" id="CHEBI:57540"/>
        <dbReference type="ChEBI" id="CHEBI:57945"/>
        <dbReference type="ChEBI" id="CHEBI:90726"/>
        <dbReference type="EC" id="1.1.1.35"/>
    </reaction>
</comment>
<dbReference type="GO" id="GO:0006635">
    <property type="term" value="P:fatty acid beta-oxidation"/>
    <property type="evidence" value="ECO:0007669"/>
    <property type="project" value="UniProtKB-UniPathway"/>
</dbReference>
<dbReference type="InterPro" id="IPR006108">
    <property type="entry name" value="3HC_DH_C"/>
</dbReference>
<evidence type="ECO:0000313" key="16">
    <source>
        <dbReference type="Proteomes" id="UP000219465"/>
    </source>
</evidence>
<keyword evidence="11" id="KW-0511">Multifunctional enzyme</keyword>
<evidence type="ECO:0000313" key="15">
    <source>
        <dbReference type="EMBL" id="SOE18455.1"/>
    </source>
</evidence>
<dbReference type="Pfam" id="PF00378">
    <property type="entry name" value="ECH_1"/>
    <property type="match status" value="1"/>
</dbReference>
<dbReference type="FunFam" id="1.10.1040.50:FF:000006">
    <property type="entry name" value="Peroxisomal bifunctional enzyme"/>
    <property type="match status" value="1"/>
</dbReference>
<dbReference type="UniPathway" id="UPA00659"/>
<dbReference type="CDD" id="cd06558">
    <property type="entry name" value="crotonase-like"/>
    <property type="match status" value="1"/>
</dbReference>
<sequence length="699" mass="74374">MAGDAHYEVDGSVAVITINNPPVNAFGFDVRRGVIDAMDRAEADSAVTGVVLTGGGRTFSGGADITEFGKTPREPSLADVNTRCETMSKPVVAAIHGFAFGGGLEVSLSCHGRIATADVKLGLPEVKLGLIPGAGGTQRLPRLIGPEAALDVIVPGNPVSAGKALKVGILDRIADNDLLEDAKAFVRDLAAGGMPTALRDREDKLEAARQDPSGFDAHAAKLTRKAKGLEAPHACVRAVRLAIDTPFEEGLAKERDIFIELMNGEQSKAQRHLFFAEREANKVPGIGKDVRPRAVKTAAVIGAGTMGGGIAMALANGGIPVTILEMSQEAIDRGMAVIRRNYDTSVKRGSISEAVRDERLARLSTTTSYEDIADCDLVIEAVFEEMSVKKDVFGKLDEVMKPGAVLASNTSYLDVDDIGQMTKRPADVLGMHFFSPANVMKLLEIVRGKETAPDVIATALALGKQIGKVPVVVGVCHGFVGNRMLSARSSENEPLLLEGASPSDVDKAFLDFGFSMGPFAMGDLAGLDIGWRNRKSLGQTAVIFDALCEEGRFGQKTGKGFYSYEDGPRDAKPDPWVDGLIAEKAKELGVNRRSIDATEIIERTIYPMINEGARILEEGIALRPSDIDIVWINGYAFPVGKGGPMFWAEQAGLAHIVERLEYWHGKTGNAVFEPAALLRKAAQSGQSLAAAMADKDGQA</sequence>
<evidence type="ECO:0000256" key="10">
    <source>
        <dbReference type="ARBA" id="ARBA00023239"/>
    </source>
</evidence>
<dbReference type="Gene3D" id="3.90.226.10">
    <property type="entry name" value="2-enoyl-CoA Hydratase, Chain A, domain 1"/>
    <property type="match status" value="1"/>
</dbReference>
<dbReference type="Gene3D" id="3.40.50.720">
    <property type="entry name" value="NAD(P)-binding Rossmann-like Domain"/>
    <property type="match status" value="1"/>
</dbReference>
<dbReference type="GO" id="GO:0003857">
    <property type="term" value="F:(3S)-3-hydroxyacyl-CoA dehydrogenase (NAD+) activity"/>
    <property type="evidence" value="ECO:0007669"/>
    <property type="project" value="UniProtKB-EC"/>
</dbReference>
<evidence type="ECO:0000256" key="1">
    <source>
        <dbReference type="ARBA" id="ARBA00004275"/>
    </source>
</evidence>
<evidence type="ECO:0000259" key="13">
    <source>
        <dbReference type="Pfam" id="PF00725"/>
    </source>
</evidence>
<dbReference type="Gene3D" id="1.10.1040.50">
    <property type="match status" value="1"/>
</dbReference>
<feature type="domain" description="3-hydroxyacyl-CoA dehydrogenase NAD binding" evidence="14">
    <location>
        <begin position="298"/>
        <end position="474"/>
    </location>
</feature>
<feature type="domain" description="3-hydroxyacyl-CoA dehydrogenase C-terminal" evidence="13">
    <location>
        <begin position="600"/>
        <end position="686"/>
    </location>
</feature>
<keyword evidence="5" id="KW-0560">Oxidoreductase</keyword>
<dbReference type="FunFam" id="3.40.50.720:FF:000009">
    <property type="entry name" value="Fatty oxidation complex, alpha subunit"/>
    <property type="match status" value="1"/>
</dbReference>
<evidence type="ECO:0000256" key="4">
    <source>
        <dbReference type="ARBA" id="ARBA00022963"/>
    </source>
</evidence>
<keyword evidence="8" id="KW-0576">Peroxisome</keyword>
<dbReference type="GO" id="GO:0070403">
    <property type="term" value="F:NAD+ binding"/>
    <property type="evidence" value="ECO:0007669"/>
    <property type="project" value="InterPro"/>
</dbReference>
<protein>
    <submittedName>
        <fullName evidence="15">Short chain enoyl-CoA hydratase /3-hydroxyacyl-CoA dehydrogenase</fullName>
    </submittedName>
</protein>
<keyword evidence="16" id="KW-1185">Reference proteome</keyword>
<gene>
    <name evidence="15" type="ORF">SAMN05877838_3379</name>
</gene>
<dbReference type="InterPro" id="IPR029045">
    <property type="entry name" value="ClpP/crotonase-like_dom_sf"/>
</dbReference>
<dbReference type="InterPro" id="IPR001753">
    <property type="entry name" value="Enoyl-CoA_hydra/iso"/>
</dbReference>
<dbReference type="GO" id="GO:0004300">
    <property type="term" value="F:enoyl-CoA hydratase activity"/>
    <property type="evidence" value="ECO:0007669"/>
    <property type="project" value="UniProtKB-ARBA"/>
</dbReference>
<dbReference type="SUPFAM" id="SSF48179">
    <property type="entry name" value="6-phosphogluconate dehydrogenase C-terminal domain-like"/>
    <property type="match status" value="2"/>
</dbReference>
<keyword evidence="6" id="KW-0520">NAD</keyword>
<dbReference type="Pfam" id="PF02737">
    <property type="entry name" value="3HCDH_N"/>
    <property type="match status" value="1"/>
</dbReference>
<dbReference type="Proteomes" id="UP000219465">
    <property type="component" value="Unassembled WGS sequence"/>
</dbReference>
<dbReference type="PANTHER" id="PTHR23309">
    <property type="entry name" value="3-HYDROXYACYL-COA DEHYROGENASE"/>
    <property type="match status" value="1"/>
</dbReference>
<evidence type="ECO:0000256" key="2">
    <source>
        <dbReference type="ARBA" id="ARBA00005005"/>
    </source>
</evidence>
<dbReference type="Pfam" id="PF00725">
    <property type="entry name" value="3HCDH"/>
    <property type="match status" value="2"/>
</dbReference>
<keyword evidence="7" id="KW-0443">Lipid metabolism</keyword>
<comment type="subcellular location">
    <subcellularLocation>
        <location evidence="1">Peroxisome</location>
    </subcellularLocation>
</comment>
<comment type="pathway">
    <text evidence="2">Lipid metabolism; fatty acid beta-oxidation.</text>
</comment>